<evidence type="ECO:0000256" key="9">
    <source>
        <dbReference type="SAM" id="MobiDB-lite"/>
    </source>
</evidence>
<comment type="caution">
    <text evidence="11">The sequence shown here is derived from an EMBL/GenBank/DDBJ whole genome shotgun (WGS) entry which is preliminary data.</text>
</comment>
<evidence type="ECO:0000256" key="1">
    <source>
        <dbReference type="ARBA" id="ARBA00004123"/>
    </source>
</evidence>
<proteinExistence type="predicted"/>
<evidence type="ECO:0000313" key="11">
    <source>
        <dbReference type="EMBL" id="TVU05142.1"/>
    </source>
</evidence>
<evidence type="ECO:0000313" key="12">
    <source>
        <dbReference type="Proteomes" id="UP000324897"/>
    </source>
</evidence>
<evidence type="ECO:0000256" key="4">
    <source>
        <dbReference type="ARBA" id="ARBA00022833"/>
    </source>
</evidence>
<evidence type="ECO:0000256" key="6">
    <source>
        <dbReference type="ARBA" id="ARBA00023125"/>
    </source>
</evidence>
<sequence length="344" mass="39551">MTRRCVRRAELYRRLDAYCEDARRRGEPQSPPHFATPPPLPPPVEAPREDDEDIWSNIGRYFKQRYCRQYRSLTGREPNLAISPLREGFLCPPPEKRRRNLSDKDGEQSDGGRHSSECEPNTVLCKLDEGDGGEDEQGDNHVSDVPSKRPRQKSVSIKAFAAQCSLCRKWRLFQSKKKYEEIRAHITKDPFKCEKAHEWKPDVTCKDPSDVHEDDNRLWAMDQRDIAETPPGWERFIKIRSEGSTKFADVYLEENPQYVDQGVRSYQFSFKIPAPSRPDYVRKRTQTNRNDGALERSTKPLPEEVQPIAWAAPLTDEGPSGDNNQLVPYNEDPSELLLGLPAAT</sequence>
<dbReference type="PANTHER" id="PTHR12396">
    <property type="entry name" value="METHYL-CPG BINDING PROTEIN, MBD"/>
    <property type="match status" value="1"/>
</dbReference>
<dbReference type="InterPro" id="IPR016177">
    <property type="entry name" value="DNA-bd_dom_sf"/>
</dbReference>
<keyword evidence="2" id="KW-0479">Metal-binding</keyword>
<dbReference type="PROSITE" id="PS51050">
    <property type="entry name" value="ZF_CW"/>
    <property type="match status" value="1"/>
</dbReference>
<evidence type="ECO:0000256" key="5">
    <source>
        <dbReference type="ARBA" id="ARBA00023015"/>
    </source>
</evidence>
<dbReference type="SUPFAM" id="SSF54171">
    <property type="entry name" value="DNA-binding domain"/>
    <property type="match status" value="1"/>
</dbReference>
<feature type="domain" description="CW-type" evidence="10">
    <location>
        <begin position="154"/>
        <end position="213"/>
    </location>
</feature>
<keyword evidence="6" id="KW-0238">DNA-binding</keyword>
<name>A0A5J9T1I1_9POAL</name>
<keyword evidence="7" id="KW-0804">Transcription</keyword>
<feature type="region of interest" description="Disordered" evidence="9">
    <location>
        <begin position="22"/>
        <end position="50"/>
    </location>
</feature>
<keyword evidence="3" id="KW-0863">Zinc-finger</keyword>
<protein>
    <recommendedName>
        <fullName evidence="10">CW-type domain-containing protein</fullName>
    </recommendedName>
</protein>
<dbReference type="Proteomes" id="UP000324897">
    <property type="component" value="Unassembled WGS sequence"/>
</dbReference>
<dbReference type="EMBL" id="RWGY01000051">
    <property type="protein sequence ID" value="TVU05142.1"/>
    <property type="molecule type" value="Genomic_DNA"/>
</dbReference>
<feature type="compositionally biased region" description="Pro residues" evidence="9">
    <location>
        <begin position="29"/>
        <end position="45"/>
    </location>
</feature>
<reference evidence="11 12" key="1">
    <citation type="journal article" date="2019" name="Sci. Rep.">
        <title>A high-quality genome of Eragrostis curvula grass provides insights into Poaceae evolution and supports new strategies to enhance forage quality.</title>
        <authorList>
            <person name="Carballo J."/>
            <person name="Santos B.A.C.M."/>
            <person name="Zappacosta D."/>
            <person name="Garbus I."/>
            <person name="Selva J.P."/>
            <person name="Gallo C.A."/>
            <person name="Diaz A."/>
            <person name="Albertini E."/>
            <person name="Caccamo M."/>
            <person name="Echenique V."/>
        </authorList>
    </citation>
    <scope>NUCLEOTIDE SEQUENCE [LARGE SCALE GENOMIC DNA]</scope>
    <source>
        <strain evidence="12">cv. Victoria</strain>
        <tissue evidence="11">Leaf</tissue>
    </source>
</reference>
<gene>
    <name evidence="11" type="ORF">EJB05_48294</name>
</gene>
<keyword evidence="12" id="KW-1185">Reference proteome</keyword>
<dbReference type="GO" id="GO:0003677">
    <property type="term" value="F:DNA binding"/>
    <property type="evidence" value="ECO:0007669"/>
    <property type="project" value="UniProtKB-KW"/>
</dbReference>
<feature type="region of interest" description="Disordered" evidence="9">
    <location>
        <begin position="277"/>
        <end position="333"/>
    </location>
</feature>
<feature type="compositionally biased region" description="Basic and acidic residues" evidence="9">
    <location>
        <begin position="100"/>
        <end position="117"/>
    </location>
</feature>
<evidence type="ECO:0000256" key="8">
    <source>
        <dbReference type="ARBA" id="ARBA00023242"/>
    </source>
</evidence>
<organism evidence="11 12">
    <name type="scientific">Eragrostis curvula</name>
    <name type="common">weeping love grass</name>
    <dbReference type="NCBI Taxonomy" id="38414"/>
    <lineage>
        <taxon>Eukaryota</taxon>
        <taxon>Viridiplantae</taxon>
        <taxon>Streptophyta</taxon>
        <taxon>Embryophyta</taxon>
        <taxon>Tracheophyta</taxon>
        <taxon>Spermatophyta</taxon>
        <taxon>Magnoliopsida</taxon>
        <taxon>Liliopsida</taxon>
        <taxon>Poales</taxon>
        <taxon>Poaceae</taxon>
        <taxon>PACMAD clade</taxon>
        <taxon>Chloridoideae</taxon>
        <taxon>Eragrostideae</taxon>
        <taxon>Eragrostidinae</taxon>
        <taxon>Eragrostis</taxon>
    </lineage>
</organism>
<dbReference type="OrthoDB" id="10072024at2759"/>
<evidence type="ECO:0000259" key="10">
    <source>
        <dbReference type="PROSITE" id="PS51050"/>
    </source>
</evidence>
<dbReference type="Gramene" id="TVU05142">
    <property type="protein sequence ID" value="TVU05142"/>
    <property type="gene ID" value="EJB05_48294"/>
</dbReference>
<dbReference type="InterPro" id="IPR011124">
    <property type="entry name" value="Znf_CW"/>
</dbReference>
<keyword evidence="8" id="KW-0539">Nucleus</keyword>
<feature type="region of interest" description="Disordered" evidence="9">
    <location>
        <begin position="84"/>
        <end position="152"/>
    </location>
</feature>
<dbReference type="AlphaFoldDB" id="A0A5J9T1I1"/>
<dbReference type="PANTHER" id="PTHR12396:SF30">
    <property type="entry name" value="MBD DOMAIN-CONTAINING PROTEIN"/>
    <property type="match status" value="1"/>
</dbReference>
<comment type="subcellular location">
    <subcellularLocation>
        <location evidence="1">Nucleus</location>
    </subcellularLocation>
</comment>
<keyword evidence="4" id="KW-0862">Zinc</keyword>
<accession>A0A5J9T1I1</accession>
<dbReference type="GO" id="GO:0005634">
    <property type="term" value="C:nucleus"/>
    <property type="evidence" value="ECO:0007669"/>
    <property type="project" value="UniProtKB-SubCell"/>
</dbReference>
<dbReference type="GO" id="GO:0008270">
    <property type="term" value="F:zinc ion binding"/>
    <property type="evidence" value="ECO:0007669"/>
    <property type="project" value="UniProtKB-KW"/>
</dbReference>
<feature type="compositionally biased region" description="Basic and acidic residues" evidence="9">
    <location>
        <begin position="292"/>
        <end position="302"/>
    </location>
</feature>
<keyword evidence="5" id="KW-0805">Transcription regulation</keyword>
<feature type="non-terminal residue" evidence="11">
    <location>
        <position position="1"/>
    </location>
</feature>
<evidence type="ECO:0000256" key="7">
    <source>
        <dbReference type="ARBA" id="ARBA00023163"/>
    </source>
</evidence>
<evidence type="ECO:0000256" key="3">
    <source>
        <dbReference type="ARBA" id="ARBA00022771"/>
    </source>
</evidence>
<evidence type="ECO:0000256" key="2">
    <source>
        <dbReference type="ARBA" id="ARBA00022723"/>
    </source>
</evidence>